<protein>
    <submittedName>
        <fullName evidence="2">Helix-turn-helix transcriptional regulator</fullName>
    </submittedName>
</protein>
<gene>
    <name evidence="2" type="ORF">VB739_06055</name>
</gene>
<dbReference type="InterPro" id="IPR010982">
    <property type="entry name" value="Lambda_DNA-bd_dom_sf"/>
</dbReference>
<dbReference type="PROSITE" id="PS50943">
    <property type="entry name" value="HTH_CROC1"/>
    <property type="match status" value="1"/>
</dbReference>
<dbReference type="Proteomes" id="UP001302329">
    <property type="component" value="Unassembled WGS sequence"/>
</dbReference>
<evidence type="ECO:0000313" key="3">
    <source>
        <dbReference type="Proteomes" id="UP001302329"/>
    </source>
</evidence>
<dbReference type="InterPro" id="IPR001387">
    <property type="entry name" value="Cro/C1-type_HTH"/>
</dbReference>
<reference evidence="2 3" key="1">
    <citation type="submission" date="2023-12" db="EMBL/GenBank/DDBJ databases">
        <title>Baltic Sea Cyanobacteria.</title>
        <authorList>
            <person name="Delbaje E."/>
            <person name="Fewer D.P."/>
            <person name="Shishido T.K."/>
        </authorList>
    </citation>
    <scope>NUCLEOTIDE SEQUENCE [LARGE SCALE GENOMIC DNA]</scope>
    <source>
        <strain evidence="2 3">UHCC 0281</strain>
    </source>
</reference>
<dbReference type="RefSeq" id="WP_323356200.1">
    <property type="nucleotide sequence ID" value="NZ_JAYGHY010000013.1"/>
</dbReference>
<keyword evidence="3" id="KW-1185">Reference proteome</keyword>
<name>A0ABU5SUD4_9CYAN</name>
<evidence type="ECO:0000313" key="2">
    <source>
        <dbReference type="EMBL" id="MEA5442110.1"/>
    </source>
</evidence>
<feature type="domain" description="HTH cro/C1-type" evidence="1">
    <location>
        <begin position="45"/>
        <end position="98"/>
    </location>
</feature>
<dbReference type="Gene3D" id="1.10.260.40">
    <property type="entry name" value="lambda repressor-like DNA-binding domains"/>
    <property type="match status" value="1"/>
</dbReference>
<dbReference type="EMBL" id="JAYGHY010000013">
    <property type="protein sequence ID" value="MEA5442110.1"/>
    <property type="molecule type" value="Genomic_DNA"/>
</dbReference>
<dbReference type="Pfam" id="PF13560">
    <property type="entry name" value="HTH_31"/>
    <property type="match status" value="1"/>
</dbReference>
<organism evidence="2 3">
    <name type="scientific">Cyanobium gracile UHCC 0281</name>
    <dbReference type="NCBI Taxonomy" id="3110309"/>
    <lineage>
        <taxon>Bacteria</taxon>
        <taxon>Bacillati</taxon>
        <taxon>Cyanobacteriota</taxon>
        <taxon>Cyanophyceae</taxon>
        <taxon>Synechococcales</taxon>
        <taxon>Prochlorococcaceae</taxon>
        <taxon>Cyanobium</taxon>
    </lineage>
</organism>
<dbReference type="SUPFAM" id="SSF47413">
    <property type="entry name" value="lambda repressor-like DNA-binding domains"/>
    <property type="match status" value="1"/>
</dbReference>
<sequence length="111" mass="12457">MPDIPYQPVIRNRGAERARLDQVPGYSQARQEAAGEFRLLRQLFEARQRAGLTQEEVAVRMGTTRSAISRLEGSRKHLPALSTLRRYADVLGCDVEIQLVPRTPDEASPPC</sequence>
<proteinExistence type="predicted"/>
<evidence type="ECO:0000259" key="1">
    <source>
        <dbReference type="PROSITE" id="PS50943"/>
    </source>
</evidence>
<comment type="caution">
    <text evidence="2">The sequence shown here is derived from an EMBL/GenBank/DDBJ whole genome shotgun (WGS) entry which is preliminary data.</text>
</comment>
<dbReference type="CDD" id="cd00093">
    <property type="entry name" value="HTH_XRE"/>
    <property type="match status" value="1"/>
</dbReference>
<dbReference type="SMART" id="SM00530">
    <property type="entry name" value="HTH_XRE"/>
    <property type="match status" value="1"/>
</dbReference>
<accession>A0ABU5SUD4</accession>